<dbReference type="AlphaFoldDB" id="X1KX90"/>
<evidence type="ECO:0000313" key="1">
    <source>
        <dbReference type="EMBL" id="GAI11697.1"/>
    </source>
</evidence>
<comment type="caution">
    <text evidence="1">The sequence shown here is derived from an EMBL/GenBank/DDBJ whole genome shotgun (WGS) entry which is preliminary data.</text>
</comment>
<reference evidence="1" key="1">
    <citation type="journal article" date="2014" name="Front. Microbiol.">
        <title>High frequency of phylogenetically diverse reductive dehalogenase-homologous genes in deep subseafloor sedimentary metagenomes.</title>
        <authorList>
            <person name="Kawai M."/>
            <person name="Futagami T."/>
            <person name="Toyoda A."/>
            <person name="Takaki Y."/>
            <person name="Nishi S."/>
            <person name="Hori S."/>
            <person name="Arai W."/>
            <person name="Tsubouchi T."/>
            <person name="Morono Y."/>
            <person name="Uchiyama I."/>
            <person name="Ito T."/>
            <person name="Fujiyama A."/>
            <person name="Inagaki F."/>
            <person name="Takami H."/>
        </authorList>
    </citation>
    <scope>NUCLEOTIDE SEQUENCE</scope>
    <source>
        <strain evidence="1">Expedition CK06-06</strain>
    </source>
</reference>
<accession>X1KX90</accession>
<protein>
    <submittedName>
        <fullName evidence="1">Uncharacterized protein</fullName>
    </submittedName>
</protein>
<organism evidence="1">
    <name type="scientific">marine sediment metagenome</name>
    <dbReference type="NCBI Taxonomy" id="412755"/>
    <lineage>
        <taxon>unclassified sequences</taxon>
        <taxon>metagenomes</taxon>
        <taxon>ecological metagenomes</taxon>
    </lineage>
</organism>
<name>X1KX90_9ZZZZ</name>
<gene>
    <name evidence="1" type="ORF">S06H3_15658</name>
</gene>
<sequence>MLDINDFEKRRNFIKFIDNFFDGINKKVQTPKKFAPLKYREFEYNPGENFKVIETKGKKILIVTDSVDEKTNIGKMVTAMKNCFSEAEIANIWDVNITGHCLGCLKSGYNNECHYLKVKGDNFIDFIKIK</sequence>
<proteinExistence type="predicted"/>
<dbReference type="EMBL" id="BARV01007711">
    <property type="protein sequence ID" value="GAI11697.1"/>
    <property type="molecule type" value="Genomic_DNA"/>
</dbReference>